<keyword evidence="2" id="KW-1185">Reference proteome</keyword>
<dbReference type="EMBL" id="SNVV01000012">
    <property type="protein sequence ID" value="TDN49156.1"/>
    <property type="molecule type" value="Genomic_DNA"/>
</dbReference>
<accession>A0A4R6DV92</accession>
<comment type="caution">
    <text evidence="1">The sequence shown here is derived from an EMBL/GenBank/DDBJ whole genome shotgun (WGS) entry which is preliminary data.</text>
</comment>
<evidence type="ECO:0000313" key="2">
    <source>
        <dbReference type="Proteomes" id="UP000295129"/>
    </source>
</evidence>
<reference evidence="1 2" key="1">
    <citation type="submission" date="2019-03" db="EMBL/GenBank/DDBJ databases">
        <title>Genomic Encyclopedia of Type Strains, Phase IV (KMG-IV): sequencing the most valuable type-strain genomes for metagenomic binning, comparative biology and taxonomic classification.</title>
        <authorList>
            <person name="Goeker M."/>
        </authorList>
    </citation>
    <scope>NUCLEOTIDE SEQUENCE [LARGE SCALE GENOMIC DNA]</scope>
    <source>
        <strain evidence="1 2">DSM 12121</strain>
    </source>
</reference>
<evidence type="ECO:0008006" key="3">
    <source>
        <dbReference type="Google" id="ProtNLM"/>
    </source>
</evidence>
<name>A0A4R6DV92_9RHOO</name>
<dbReference type="AlphaFoldDB" id="A0A4R6DV92"/>
<organism evidence="1 2">
    <name type="scientific">Azoarcus indigens</name>
    <dbReference type="NCBI Taxonomy" id="29545"/>
    <lineage>
        <taxon>Bacteria</taxon>
        <taxon>Pseudomonadati</taxon>
        <taxon>Pseudomonadota</taxon>
        <taxon>Betaproteobacteria</taxon>
        <taxon>Rhodocyclales</taxon>
        <taxon>Zoogloeaceae</taxon>
        <taxon>Azoarcus</taxon>
    </lineage>
</organism>
<dbReference type="Proteomes" id="UP000295129">
    <property type="component" value="Unassembled WGS sequence"/>
</dbReference>
<sequence length="263" mass="29369">MLTLHTPAEYIRPLKVLSADHRALTHLALFSGGRHGFVKFYPSYAPRSLENEIVGYVMACHARIEQPPGGIIQLPGALLQGIGIPCEAPSAYCFVSMSCIDLNSRRQGSLFALLGDNLEALQGILQEWPGFPQLVAFDSWLANVDRNTGNLILTGNAHLIPIDHSDILTGPEWTHNDLVTMEEKWSFNKLLELIFPAESLPLPIRSAILKSAERFNAAYSLARRDLYRWLGSGDPDYLRAHHFIWGRAETTKSNLAAYFNMIL</sequence>
<evidence type="ECO:0000313" key="1">
    <source>
        <dbReference type="EMBL" id="TDN49156.1"/>
    </source>
</evidence>
<proteinExistence type="predicted"/>
<protein>
    <recommendedName>
        <fullName evidence="3">HipA-like protein</fullName>
    </recommendedName>
</protein>
<gene>
    <name evidence="1" type="ORF">C7389_1127</name>
</gene>